<proteinExistence type="predicted"/>
<dbReference type="Proteomes" id="UP000267049">
    <property type="component" value="Unassembled WGS sequence"/>
</dbReference>
<organism evidence="1 2">
    <name type="scientific">Montanilutibacter psychrotolerans</name>
    <dbReference type="NCBI Taxonomy" id="1327343"/>
    <lineage>
        <taxon>Bacteria</taxon>
        <taxon>Pseudomonadati</taxon>
        <taxon>Pseudomonadota</taxon>
        <taxon>Gammaproteobacteria</taxon>
        <taxon>Lysobacterales</taxon>
        <taxon>Lysobacteraceae</taxon>
        <taxon>Montanilutibacter</taxon>
    </lineage>
</organism>
<accession>A0A3M8SVW0</accession>
<dbReference type="EMBL" id="RIBS01000004">
    <property type="protein sequence ID" value="RNF83596.1"/>
    <property type="molecule type" value="Genomic_DNA"/>
</dbReference>
<comment type="caution">
    <text evidence="1">The sequence shown here is derived from an EMBL/GenBank/DDBJ whole genome shotgun (WGS) entry which is preliminary data.</text>
</comment>
<reference evidence="1 2" key="1">
    <citation type="submission" date="2018-11" db="EMBL/GenBank/DDBJ databases">
        <title>Lysobacter cryohumiis sp. nov., isolated from soil in the Tianshan Mountains, Xinjiang, China.</title>
        <authorList>
            <person name="Luo Y."/>
            <person name="Sheng H."/>
        </authorList>
    </citation>
    <scope>NUCLEOTIDE SEQUENCE [LARGE SCALE GENOMIC DNA]</scope>
    <source>
        <strain evidence="1 2">ZS60</strain>
    </source>
</reference>
<evidence type="ECO:0000313" key="2">
    <source>
        <dbReference type="Proteomes" id="UP000267049"/>
    </source>
</evidence>
<dbReference type="AlphaFoldDB" id="A0A3M8SVW0"/>
<dbReference type="OrthoDB" id="6048657at2"/>
<evidence type="ECO:0000313" key="1">
    <source>
        <dbReference type="EMBL" id="RNF83596.1"/>
    </source>
</evidence>
<sequence length="304" mass="32567">MATCTTASSAPPPACWSSSTRPGVWLARSKPVMTSPTTASACAPASDPPKRCRSPASAGLFFACTGSLATRLGPGRFAPNRHDRRALRIRETFVILRGRRRAGNENFTSGDPMKKLLVLALSLAAAPFAASAGELSYTYIEAGYSESKAEDLTLDGFSVKGSLAFADNFYGAVNAHQNKYNGDNRVEPIELALGYNKTIGASKVDFVAEVGYLGFNSELGGEDFHNDGFRVGTGIRAAAGKHVELGAKVTYTEIENMDSLVGVNLNGQVKINKTWGVVAEYHFNEYNFLGTDVDTWNVGIRASF</sequence>
<gene>
    <name evidence="1" type="ORF">EER27_09385</name>
</gene>
<dbReference type="SUPFAM" id="SSF56935">
    <property type="entry name" value="Porins"/>
    <property type="match status" value="1"/>
</dbReference>
<keyword evidence="2" id="KW-1185">Reference proteome</keyword>
<name>A0A3M8SVW0_9GAMM</name>
<protein>
    <recommendedName>
        <fullName evidence="3">Porin family protein</fullName>
    </recommendedName>
</protein>
<evidence type="ECO:0008006" key="3">
    <source>
        <dbReference type="Google" id="ProtNLM"/>
    </source>
</evidence>